<feature type="compositionally biased region" description="Low complexity" evidence="1">
    <location>
        <begin position="93"/>
        <end position="103"/>
    </location>
</feature>
<dbReference type="InterPro" id="IPR045990">
    <property type="entry name" value="DUF5946"/>
</dbReference>
<keyword evidence="3" id="KW-1185">Reference proteome</keyword>
<evidence type="ECO:0000256" key="1">
    <source>
        <dbReference type="SAM" id="MobiDB-lite"/>
    </source>
</evidence>
<dbReference type="Pfam" id="PF19371">
    <property type="entry name" value="DUF5946"/>
    <property type="match status" value="1"/>
</dbReference>
<reference evidence="3" key="1">
    <citation type="submission" date="2022-12" db="EMBL/GenBank/DDBJ databases">
        <authorList>
            <person name="Mo P."/>
        </authorList>
    </citation>
    <scope>NUCLEOTIDE SEQUENCE [LARGE SCALE GENOMIC DNA]</scope>
    <source>
        <strain evidence="3">HUAS 3-15</strain>
    </source>
</reference>
<protein>
    <submittedName>
        <fullName evidence="2">DUF5946 family protein</fullName>
    </submittedName>
</protein>
<accession>A0ABY7PVS5</accession>
<dbReference type="RefSeq" id="WP_270139682.1">
    <property type="nucleotide sequence ID" value="NZ_CP115450.1"/>
</dbReference>
<gene>
    <name evidence="2" type="ORF">O1G21_00340</name>
</gene>
<evidence type="ECO:0000313" key="2">
    <source>
        <dbReference type="EMBL" id="WBP84451.1"/>
    </source>
</evidence>
<name>A0ABY7PVS5_9ACTN</name>
<feature type="region of interest" description="Disordered" evidence="1">
    <location>
        <begin position="86"/>
        <end position="114"/>
    </location>
</feature>
<sequence>MTDRCEECGAPGCEELFHRLLALDHSRAEPWGPLHGVSVACFLLQHPSRLAVGGGARARAFLRAYLDGGLPAVNGLVGRARAANSHRVRGRAPRPAAVAPGTGTETGTGAGAGAPRSGFAVTIAEVGQDRTFPAAGFPERVRAWAAATLEGWGPDSA</sequence>
<dbReference type="EMBL" id="CP115450">
    <property type="protein sequence ID" value="WBP84451.1"/>
    <property type="molecule type" value="Genomic_DNA"/>
</dbReference>
<organism evidence="2 3">
    <name type="scientific">Kitasatospora cathayae</name>
    <dbReference type="NCBI Taxonomy" id="3004092"/>
    <lineage>
        <taxon>Bacteria</taxon>
        <taxon>Bacillati</taxon>
        <taxon>Actinomycetota</taxon>
        <taxon>Actinomycetes</taxon>
        <taxon>Kitasatosporales</taxon>
        <taxon>Streptomycetaceae</taxon>
        <taxon>Kitasatospora</taxon>
    </lineage>
</organism>
<evidence type="ECO:0000313" key="3">
    <source>
        <dbReference type="Proteomes" id="UP001212821"/>
    </source>
</evidence>
<dbReference type="Proteomes" id="UP001212821">
    <property type="component" value="Chromosome"/>
</dbReference>
<proteinExistence type="predicted"/>